<keyword evidence="4" id="KW-1185">Reference proteome</keyword>
<dbReference type="OrthoDB" id="9811532at2"/>
<evidence type="ECO:0000256" key="1">
    <source>
        <dbReference type="PROSITE-ProRule" id="PRU00182"/>
    </source>
</evidence>
<evidence type="ECO:0000313" key="4">
    <source>
        <dbReference type="Proteomes" id="UP000248857"/>
    </source>
</evidence>
<feature type="domain" description="RNA-binding S4" evidence="2">
    <location>
        <begin position="1"/>
        <end position="59"/>
    </location>
</feature>
<dbReference type="PROSITE" id="PS50889">
    <property type="entry name" value="S4"/>
    <property type="match status" value="1"/>
</dbReference>
<dbReference type="GO" id="GO:0003723">
    <property type="term" value="F:RNA binding"/>
    <property type="evidence" value="ECO:0007669"/>
    <property type="project" value="UniProtKB-KW"/>
</dbReference>
<accession>A0A2W1K7J7</accession>
<comment type="caution">
    <text evidence="3">The sequence shown here is derived from an EMBL/GenBank/DDBJ whole genome shotgun (WGS) entry which is preliminary data.</text>
</comment>
<reference evidence="3 4" key="1">
    <citation type="journal article" date="2018" name="Sci. Rep.">
        <title>A novel species of the marine cyanobacterium Acaryochloris with a unique pigment content and lifestyle.</title>
        <authorList>
            <person name="Partensky F."/>
            <person name="Six C."/>
            <person name="Ratin M."/>
            <person name="Garczarek L."/>
            <person name="Vaulot D."/>
            <person name="Probert I."/>
            <person name="Calteau A."/>
            <person name="Gourvil P."/>
            <person name="Marie D."/>
            <person name="Grebert T."/>
            <person name="Bouchier C."/>
            <person name="Le Panse S."/>
            <person name="Gachenot M."/>
            <person name="Rodriguez F."/>
            <person name="Garrido J.L."/>
        </authorList>
    </citation>
    <scope>NUCLEOTIDE SEQUENCE [LARGE SCALE GENOMIC DNA]</scope>
    <source>
        <strain evidence="3 4">RCC1774</strain>
    </source>
</reference>
<organism evidence="3 4">
    <name type="scientific">Acaryochloris thomasi RCC1774</name>
    <dbReference type="NCBI Taxonomy" id="1764569"/>
    <lineage>
        <taxon>Bacteria</taxon>
        <taxon>Bacillati</taxon>
        <taxon>Cyanobacteriota</taxon>
        <taxon>Cyanophyceae</taxon>
        <taxon>Acaryochloridales</taxon>
        <taxon>Acaryochloridaceae</taxon>
        <taxon>Acaryochloris</taxon>
        <taxon>Acaryochloris thomasi</taxon>
    </lineage>
</organism>
<dbReference type="RefSeq" id="WP_110984042.1">
    <property type="nucleotide sequence ID" value="NZ_CAWNWM010000001.1"/>
</dbReference>
<dbReference type="Gene3D" id="3.10.290.10">
    <property type="entry name" value="RNA-binding S4 domain"/>
    <property type="match status" value="1"/>
</dbReference>
<dbReference type="InterPro" id="IPR036986">
    <property type="entry name" value="S4_RNA-bd_sf"/>
</dbReference>
<evidence type="ECO:0000259" key="2">
    <source>
        <dbReference type="SMART" id="SM00363"/>
    </source>
</evidence>
<dbReference type="AlphaFoldDB" id="A0A2W1K7J7"/>
<evidence type="ECO:0000313" key="3">
    <source>
        <dbReference type="EMBL" id="PZD75531.1"/>
    </source>
</evidence>
<dbReference type="Proteomes" id="UP000248857">
    <property type="component" value="Unassembled WGS sequence"/>
</dbReference>
<keyword evidence="1" id="KW-0694">RNA-binding</keyword>
<dbReference type="CDD" id="cd00165">
    <property type="entry name" value="S4"/>
    <property type="match status" value="1"/>
</dbReference>
<sequence>MKLDQFLKFKCLVATGGQAKYFIQNGEVEVNGHPETRRGRQLSDGDIVTFQGQSFDVGGTDG</sequence>
<name>A0A2W1K7J7_9CYAN</name>
<dbReference type="Pfam" id="PF13275">
    <property type="entry name" value="S4_2"/>
    <property type="match status" value="1"/>
</dbReference>
<dbReference type="SUPFAM" id="SSF55174">
    <property type="entry name" value="Alpha-L RNA-binding motif"/>
    <property type="match status" value="1"/>
</dbReference>
<protein>
    <recommendedName>
        <fullName evidence="2">RNA-binding S4 domain-containing protein</fullName>
    </recommendedName>
</protein>
<dbReference type="EMBL" id="PQWO01000001">
    <property type="protein sequence ID" value="PZD75531.1"/>
    <property type="molecule type" value="Genomic_DNA"/>
</dbReference>
<dbReference type="InterPro" id="IPR002942">
    <property type="entry name" value="S4_RNA-bd"/>
</dbReference>
<dbReference type="SMART" id="SM00363">
    <property type="entry name" value="S4"/>
    <property type="match status" value="1"/>
</dbReference>
<proteinExistence type="predicted"/>
<gene>
    <name evidence="3" type="ORF">C1752_00051</name>
</gene>